<dbReference type="InterPro" id="IPR019002">
    <property type="entry name" value="Ribosome_biogenesis_Nop16"/>
</dbReference>
<sequence length="239" mass="25931">MANPRQRRKSRSGSYKPVHHSRRAKKNLSKQPPIRAPKVLQDAWDKHKTVRQNYEALGLVASLNPTASGGVERPLNYAGGSPALDALSTPEASASQQVASVPKSYGRIVRDQDGNIVDVVLPEEGESSAPIDDSVEDVPDPSQDEQMAPWVGLGSEVKAGTLKTPETQVVREMSQERSARPLRFASTSELATLRRLVGKYGEDVQAMAKDRKLNPDQRTAGELSRAVRKAGGFARLGDA</sequence>
<dbReference type="eggNOG" id="KOG4771">
    <property type="taxonomic scope" value="Eukaryota"/>
</dbReference>
<dbReference type="FunCoup" id="S8FXX1">
    <property type="interactions" value="130"/>
</dbReference>
<dbReference type="AlphaFoldDB" id="S8FXX1"/>
<dbReference type="EMBL" id="KE504122">
    <property type="protein sequence ID" value="EPT05966.1"/>
    <property type="molecule type" value="Genomic_DNA"/>
</dbReference>
<dbReference type="Proteomes" id="UP000015241">
    <property type="component" value="Unassembled WGS sequence"/>
</dbReference>
<dbReference type="HOGENOM" id="CLU_078857_1_0_1"/>
<evidence type="ECO:0000256" key="2">
    <source>
        <dbReference type="ARBA" id="ARBA00004604"/>
    </source>
</evidence>
<organism evidence="7 8">
    <name type="scientific">Fomitopsis schrenkii</name>
    <name type="common">Brown rot fungus</name>
    <dbReference type="NCBI Taxonomy" id="2126942"/>
    <lineage>
        <taxon>Eukaryota</taxon>
        <taxon>Fungi</taxon>
        <taxon>Dikarya</taxon>
        <taxon>Basidiomycota</taxon>
        <taxon>Agaricomycotina</taxon>
        <taxon>Agaricomycetes</taxon>
        <taxon>Polyporales</taxon>
        <taxon>Fomitopsis</taxon>
    </lineage>
</organism>
<feature type="compositionally biased region" description="Basic residues" evidence="6">
    <location>
        <begin position="1"/>
        <end position="28"/>
    </location>
</feature>
<evidence type="ECO:0000256" key="1">
    <source>
        <dbReference type="ARBA" id="ARBA00002889"/>
    </source>
</evidence>
<evidence type="ECO:0000313" key="7">
    <source>
        <dbReference type="EMBL" id="EPT05966.1"/>
    </source>
</evidence>
<protein>
    <recommendedName>
        <fullName evidence="4">Nucleolar protein 16</fullName>
    </recommendedName>
</protein>
<dbReference type="GO" id="GO:0042273">
    <property type="term" value="P:ribosomal large subunit biogenesis"/>
    <property type="evidence" value="ECO:0007669"/>
    <property type="project" value="TreeGrafter"/>
</dbReference>
<comment type="subcellular location">
    <subcellularLocation>
        <location evidence="2">Nucleus</location>
        <location evidence="2">Nucleolus</location>
    </subcellularLocation>
</comment>
<comment type="function">
    <text evidence="1">Involved in the biogenesis of the 60S ribosomal subunit.</text>
</comment>
<feature type="region of interest" description="Disordered" evidence="6">
    <location>
        <begin position="123"/>
        <end position="147"/>
    </location>
</feature>
<evidence type="ECO:0000256" key="5">
    <source>
        <dbReference type="ARBA" id="ARBA00023242"/>
    </source>
</evidence>
<dbReference type="GO" id="GO:0005730">
    <property type="term" value="C:nucleolus"/>
    <property type="evidence" value="ECO:0007669"/>
    <property type="project" value="UniProtKB-SubCell"/>
</dbReference>
<keyword evidence="8" id="KW-1185">Reference proteome</keyword>
<gene>
    <name evidence="7" type="ORF">FOMPIDRAFT_41534</name>
</gene>
<accession>S8FXX1</accession>
<evidence type="ECO:0000256" key="3">
    <source>
        <dbReference type="ARBA" id="ARBA00008479"/>
    </source>
</evidence>
<feature type="compositionally biased region" description="Acidic residues" evidence="6">
    <location>
        <begin position="133"/>
        <end position="143"/>
    </location>
</feature>
<dbReference type="OrthoDB" id="285729at2759"/>
<feature type="region of interest" description="Disordered" evidence="6">
    <location>
        <begin position="65"/>
        <end position="101"/>
    </location>
</feature>
<feature type="region of interest" description="Disordered" evidence="6">
    <location>
        <begin position="215"/>
        <end position="239"/>
    </location>
</feature>
<keyword evidence="5" id="KW-0539">Nucleus</keyword>
<feature type="compositionally biased region" description="Polar residues" evidence="6">
    <location>
        <begin position="90"/>
        <end position="99"/>
    </location>
</feature>
<reference evidence="7 8" key="1">
    <citation type="journal article" date="2012" name="Science">
        <title>The Paleozoic origin of enzymatic lignin decomposition reconstructed from 31 fungal genomes.</title>
        <authorList>
            <person name="Floudas D."/>
            <person name="Binder M."/>
            <person name="Riley R."/>
            <person name="Barry K."/>
            <person name="Blanchette R.A."/>
            <person name="Henrissat B."/>
            <person name="Martinez A.T."/>
            <person name="Otillar R."/>
            <person name="Spatafora J.W."/>
            <person name="Yadav J.S."/>
            <person name="Aerts A."/>
            <person name="Benoit I."/>
            <person name="Boyd A."/>
            <person name="Carlson A."/>
            <person name="Copeland A."/>
            <person name="Coutinho P.M."/>
            <person name="de Vries R.P."/>
            <person name="Ferreira P."/>
            <person name="Findley K."/>
            <person name="Foster B."/>
            <person name="Gaskell J."/>
            <person name="Glotzer D."/>
            <person name="Gorecki P."/>
            <person name="Heitman J."/>
            <person name="Hesse C."/>
            <person name="Hori C."/>
            <person name="Igarashi K."/>
            <person name="Jurgens J.A."/>
            <person name="Kallen N."/>
            <person name="Kersten P."/>
            <person name="Kohler A."/>
            <person name="Kuees U."/>
            <person name="Kumar T.K.A."/>
            <person name="Kuo A."/>
            <person name="LaButti K."/>
            <person name="Larrondo L.F."/>
            <person name="Lindquist E."/>
            <person name="Ling A."/>
            <person name="Lombard V."/>
            <person name="Lucas S."/>
            <person name="Lundell T."/>
            <person name="Martin R."/>
            <person name="McLaughlin D.J."/>
            <person name="Morgenstern I."/>
            <person name="Morin E."/>
            <person name="Murat C."/>
            <person name="Nagy L.G."/>
            <person name="Nolan M."/>
            <person name="Ohm R.A."/>
            <person name="Patyshakuliyeva A."/>
            <person name="Rokas A."/>
            <person name="Ruiz-Duenas F.J."/>
            <person name="Sabat G."/>
            <person name="Salamov A."/>
            <person name="Samejima M."/>
            <person name="Schmutz J."/>
            <person name="Slot J.C."/>
            <person name="St John F."/>
            <person name="Stenlid J."/>
            <person name="Sun H."/>
            <person name="Sun S."/>
            <person name="Syed K."/>
            <person name="Tsang A."/>
            <person name="Wiebenga A."/>
            <person name="Young D."/>
            <person name="Pisabarro A."/>
            <person name="Eastwood D.C."/>
            <person name="Martin F."/>
            <person name="Cullen D."/>
            <person name="Grigoriev I.V."/>
            <person name="Hibbett D.S."/>
        </authorList>
    </citation>
    <scope>NUCLEOTIDE SEQUENCE</scope>
    <source>
        <strain evidence="8">FP-58527</strain>
    </source>
</reference>
<dbReference type="InParanoid" id="S8FXX1"/>
<dbReference type="PANTHER" id="PTHR13243">
    <property type="entry name" value="HSPC111 PROTEIN-RELATED"/>
    <property type="match status" value="1"/>
</dbReference>
<evidence type="ECO:0000313" key="8">
    <source>
        <dbReference type="Proteomes" id="UP000015241"/>
    </source>
</evidence>
<dbReference type="STRING" id="743788.S8FXX1"/>
<evidence type="ECO:0000256" key="4">
    <source>
        <dbReference type="ARBA" id="ARBA00015522"/>
    </source>
</evidence>
<evidence type="ECO:0000256" key="6">
    <source>
        <dbReference type="SAM" id="MobiDB-lite"/>
    </source>
</evidence>
<proteinExistence type="inferred from homology"/>
<dbReference type="Pfam" id="PF09420">
    <property type="entry name" value="Nop16"/>
    <property type="match status" value="1"/>
</dbReference>
<name>S8FXX1_FOMSC</name>
<feature type="region of interest" description="Disordered" evidence="6">
    <location>
        <begin position="1"/>
        <end position="36"/>
    </location>
</feature>
<dbReference type="PANTHER" id="PTHR13243:SF1">
    <property type="entry name" value="NUCLEOLAR PROTEIN 16"/>
    <property type="match status" value="1"/>
</dbReference>
<comment type="similarity">
    <text evidence="3">Belongs to the NOP16 family.</text>
</comment>